<dbReference type="RefSeq" id="WP_107303130.1">
    <property type="nucleotide sequence ID" value="NZ_AP024853.1"/>
</dbReference>
<feature type="compositionally biased region" description="Basic and acidic residues" evidence="1">
    <location>
        <begin position="58"/>
        <end position="70"/>
    </location>
</feature>
<evidence type="ECO:0000313" key="5">
    <source>
        <dbReference type="Proteomes" id="UP000240481"/>
    </source>
</evidence>
<evidence type="ECO:0000256" key="2">
    <source>
        <dbReference type="SAM" id="SignalP"/>
    </source>
</evidence>
<proteinExistence type="predicted"/>
<dbReference type="OrthoDB" id="7510573at2"/>
<dbReference type="Gene3D" id="1.10.150.280">
    <property type="entry name" value="AF1531-like domain"/>
    <property type="match status" value="1"/>
</dbReference>
<protein>
    <submittedName>
        <fullName evidence="4">Competence protein ComEA</fullName>
    </submittedName>
</protein>
<dbReference type="EMBL" id="PYLZ01000019">
    <property type="protein sequence ID" value="PSW19735.1"/>
    <property type="molecule type" value="Genomic_DNA"/>
</dbReference>
<feature type="domain" description="Helix-hairpin-helix DNA-binding motif class 1" evidence="3">
    <location>
        <begin position="132"/>
        <end position="151"/>
    </location>
</feature>
<dbReference type="InterPro" id="IPR004509">
    <property type="entry name" value="Competence_ComEA_HhH"/>
</dbReference>
<dbReference type="PANTHER" id="PTHR21180:SF32">
    <property type="entry name" value="ENDONUCLEASE_EXONUCLEASE_PHOSPHATASE FAMILY DOMAIN-CONTAINING PROTEIN 1"/>
    <property type="match status" value="1"/>
</dbReference>
<dbReference type="GO" id="GO:0015627">
    <property type="term" value="C:type II protein secretion system complex"/>
    <property type="evidence" value="ECO:0007669"/>
    <property type="project" value="TreeGrafter"/>
</dbReference>
<dbReference type="GO" id="GO:0006281">
    <property type="term" value="P:DNA repair"/>
    <property type="evidence" value="ECO:0007669"/>
    <property type="project" value="InterPro"/>
</dbReference>
<name>A0A2T3NU41_9GAMM</name>
<dbReference type="InterPro" id="IPR051675">
    <property type="entry name" value="Endo/Exo/Phosphatase_dom_1"/>
</dbReference>
<dbReference type="Proteomes" id="UP000240481">
    <property type="component" value="Unassembled WGS sequence"/>
</dbReference>
<keyword evidence="2" id="KW-0732">Signal</keyword>
<dbReference type="GO" id="GO:0003677">
    <property type="term" value="F:DNA binding"/>
    <property type="evidence" value="ECO:0007669"/>
    <property type="project" value="InterPro"/>
</dbReference>
<feature type="chain" id="PRO_5015414587" evidence="2">
    <location>
        <begin position="21"/>
        <end position="154"/>
    </location>
</feature>
<dbReference type="GO" id="GO:0015628">
    <property type="term" value="P:protein secretion by the type II secretion system"/>
    <property type="evidence" value="ECO:0007669"/>
    <property type="project" value="TreeGrafter"/>
</dbReference>
<dbReference type="Pfam" id="PF12836">
    <property type="entry name" value="HHH_3"/>
    <property type="match status" value="1"/>
</dbReference>
<reference evidence="4 5" key="1">
    <citation type="submission" date="2018-01" db="EMBL/GenBank/DDBJ databases">
        <title>Whole genome sequencing of Histamine producing bacteria.</title>
        <authorList>
            <person name="Butler K."/>
        </authorList>
    </citation>
    <scope>NUCLEOTIDE SEQUENCE [LARGE SCALE GENOMIC DNA]</scope>
    <source>
        <strain evidence="4 5">DSM 24669</strain>
    </source>
</reference>
<comment type="caution">
    <text evidence="4">The sequence shown here is derived from an EMBL/GenBank/DDBJ whole genome shotgun (WGS) entry which is preliminary data.</text>
</comment>
<dbReference type="AlphaFoldDB" id="A0A2T3NU41"/>
<keyword evidence="5" id="KW-1185">Reference proteome</keyword>
<organism evidence="4 5">
    <name type="scientific">Photobacterium swingsii</name>
    <dbReference type="NCBI Taxonomy" id="680026"/>
    <lineage>
        <taxon>Bacteria</taxon>
        <taxon>Pseudomonadati</taxon>
        <taxon>Pseudomonadota</taxon>
        <taxon>Gammaproteobacteria</taxon>
        <taxon>Vibrionales</taxon>
        <taxon>Vibrionaceae</taxon>
        <taxon>Photobacterium</taxon>
    </lineage>
</organism>
<sequence>MKPILILFLFALVLPLSAHAASTDKTVKAQIEKCETKYKVDKTKKAECIKKVKKASSKKAESTSVKESKSKTNLQADKAAASSTTTKKALKAVNVNKATATELAASLPGVGDKKAQAIIDYRKKNGKFKSAADLEKVPGLGQKSVAGMKKYLKF</sequence>
<feature type="region of interest" description="Disordered" evidence="1">
    <location>
        <begin position="53"/>
        <end position="80"/>
    </location>
</feature>
<feature type="signal peptide" evidence="2">
    <location>
        <begin position="1"/>
        <end position="20"/>
    </location>
</feature>
<gene>
    <name evidence="4" type="ORF">C9I94_23295</name>
</gene>
<dbReference type="PANTHER" id="PTHR21180">
    <property type="entry name" value="ENDONUCLEASE/EXONUCLEASE/PHOSPHATASE FAMILY DOMAIN-CONTAINING PROTEIN 1"/>
    <property type="match status" value="1"/>
</dbReference>
<feature type="domain" description="Helix-hairpin-helix DNA-binding motif class 1" evidence="3">
    <location>
        <begin position="102"/>
        <end position="121"/>
    </location>
</feature>
<evidence type="ECO:0000256" key="1">
    <source>
        <dbReference type="SAM" id="MobiDB-lite"/>
    </source>
</evidence>
<evidence type="ECO:0000313" key="4">
    <source>
        <dbReference type="EMBL" id="PSW19735.1"/>
    </source>
</evidence>
<accession>A0A2T3NU41</accession>
<dbReference type="InterPro" id="IPR003583">
    <property type="entry name" value="Hlx-hairpin-Hlx_DNA-bd_motif"/>
</dbReference>
<dbReference type="InterPro" id="IPR010994">
    <property type="entry name" value="RuvA_2-like"/>
</dbReference>
<dbReference type="SMART" id="SM00278">
    <property type="entry name" value="HhH1"/>
    <property type="match status" value="2"/>
</dbReference>
<dbReference type="NCBIfam" id="TIGR00426">
    <property type="entry name" value="competence protein ComEA helix-hairpin-helix repeat region"/>
    <property type="match status" value="1"/>
</dbReference>
<dbReference type="SUPFAM" id="SSF47781">
    <property type="entry name" value="RuvA domain 2-like"/>
    <property type="match status" value="1"/>
</dbReference>
<evidence type="ECO:0000259" key="3">
    <source>
        <dbReference type="SMART" id="SM00278"/>
    </source>
</evidence>